<dbReference type="PANTHER" id="PTHR37466:SF1">
    <property type="entry name" value="SLR1628 PROTEIN"/>
    <property type="match status" value="1"/>
</dbReference>
<dbReference type="Proteomes" id="UP000051202">
    <property type="component" value="Unassembled WGS sequence"/>
</dbReference>
<dbReference type="PANTHER" id="PTHR37466">
    <property type="entry name" value="SLR1628 PROTEIN"/>
    <property type="match status" value="1"/>
</dbReference>
<evidence type="ECO:0008006" key="3">
    <source>
        <dbReference type="Google" id="ProtNLM"/>
    </source>
</evidence>
<keyword evidence="2" id="KW-1185">Reference proteome</keyword>
<reference evidence="1 2" key="1">
    <citation type="submission" date="2015-11" db="EMBL/GenBank/DDBJ databases">
        <title>Permanent draft genome of Psychrobacter piscatorii LQ58.</title>
        <authorList>
            <person name="Zhou M."/>
            <person name="Dong B."/>
            <person name="Liu Q."/>
        </authorList>
    </citation>
    <scope>NUCLEOTIDE SEQUENCE [LARGE SCALE GENOMIC DNA]</scope>
    <source>
        <strain evidence="1 2">LQ58</strain>
    </source>
</reference>
<dbReference type="Gene3D" id="3.30.56.110">
    <property type="entry name" value="Protein of unknown function DUF2237"/>
    <property type="match status" value="1"/>
</dbReference>
<dbReference type="InterPro" id="IPR018714">
    <property type="entry name" value="DUF2237"/>
</dbReference>
<dbReference type="EMBL" id="LNDJ01000056">
    <property type="protein sequence ID" value="KRU22862.1"/>
    <property type="molecule type" value="Genomic_DNA"/>
</dbReference>
<comment type="caution">
    <text evidence="1">The sequence shown here is derived from an EMBL/GenBank/DDBJ whole genome shotgun (WGS) entry which is preliminary data.</text>
</comment>
<dbReference type="Pfam" id="PF09996">
    <property type="entry name" value="DUF2237"/>
    <property type="match status" value="1"/>
</dbReference>
<evidence type="ECO:0000313" key="2">
    <source>
        <dbReference type="Proteomes" id="UP000051202"/>
    </source>
</evidence>
<sequence>MSSDYHPNPAINQTNVLGTALASCCFDPITGYYRNGFCHTGNHDVGQHTVCAKMTSEFLNFSASRGNDLITPLPEYNFAGLKPGDYWCICALRWVEALDFDIAPQIKLEACHESLLALVDIDTLKSYAL</sequence>
<gene>
    <name evidence="1" type="ORF">AS194_06840</name>
</gene>
<evidence type="ECO:0000313" key="1">
    <source>
        <dbReference type="EMBL" id="KRU22862.1"/>
    </source>
</evidence>
<dbReference type="GeneID" id="300924589"/>
<dbReference type="AlphaFoldDB" id="A0A0T6DS93"/>
<dbReference type="RefSeq" id="WP_058024362.1">
    <property type="nucleotide sequence ID" value="NZ_BAAAEZ010000039.1"/>
</dbReference>
<protein>
    <recommendedName>
        <fullName evidence="3">DUF2237 domain-containing protein</fullName>
    </recommendedName>
</protein>
<name>A0A0T6DS93_9GAMM</name>
<proteinExistence type="predicted"/>
<accession>A0A0T6DS93</accession>
<organism evidence="1 2">
    <name type="scientific">Psychrobacter piscatorii</name>
    <dbReference type="NCBI Taxonomy" id="554343"/>
    <lineage>
        <taxon>Bacteria</taxon>
        <taxon>Pseudomonadati</taxon>
        <taxon>Pseudomonadota</taxon>
        <taxon>Gammaproteobacteria</taxon>
        <taxon>Moraxellales</taxon>
        <taxon>Moraxellaceae</taxon>
        <taxon>Psychrobacter</taxon>
    </lineage>
</organism>